<protein>
    <submittedName>
        <fullName evidence="1">Uncharacterized protein</fullName>
    </submittedName>
</protein>
<dbReference type="OrthoDB" id="1684049at2"/>
<dbReference type="EMBL" id="LSGP01000017">
    <property type="protein sequence ID" value="KYZ76678.1"/>
    <property type="molecule type" value="Genomic_DNA"/>
</dbReference>
<keyword evidence="2" id="KW-1185">Reference proteome</keyword>
<evidence type="ECO:0000313" key="2">
    <source>
        <dbReference type="Proteomes" id="UP000076268"/>
    </source>
</evidence>
<accession>A0A154BT32</accession>
<dbReference type="STRING" id="1794912.AXX12_09675"/>
<gene>
    <name evidence="1" type="ORF">AXX12_09675</name>
</gene>
<name>A0A154BT32_ANASB</name>
<evidence type="ECO:0000313" key="1">
    <source>
        <dbReference type="EMBL" id="KYZ76678.1"/>
    </source>
</evidence>
<sequence length="178" mass="19547">MNRGKNAWLSGVIALAATLLILFGSQTIWHTFAVAKPLDKAFEGIDGVQSVAWDKAKDDKPVTLQVSLVHATNLQTTYTTVQDRAKSVLGKSAFQIAIHDNRTPELEQVYHELHFHIQEAIVTGGFGDMADRIKEKAKAAGVDAQVYVDAQNVYLQLTKGESDLYSVIPRLNNLTGVK</sequence>
<dbReference type="RefSeq" id="WP_066242554.1">
    <property type="nucleotide sequence ID" value="NZ_LSGP01000017.1"/>
</dbReference>
<reference evidence="1 2" key="1">
    <citation type="submission" date="2016-02" db="EMBL/GenBank/DDBJ databases">
        <title>Anaerosporomusa subterraneum gen. nov., sp. nov., a spore-forming obligate anaerobe isolated from saprolite.</title>
        <authorList>
            <person name="Choi J.K."/>
            <person name="Shah M."/>
            <person name="Yee N."/>
        </authorList>
    </citation>
    <scope>NUCLEOTIDE SEQUENCE [LARGE SCALE GENOMIC DNA]</scope>
    <source>
        <strain evidence="1 2">RU4</strain>
    </source>
</reference>
<dbReference type="AlphaFoldDB" id="A0A154BT32"/>
<proteinExistence type="predicted"/>
<organism evidence="1 2">
    <name type="scientific">Anaerosporomusa subterranea</name>
    <dbReference type="NCBI Taxonomy" id="1794912"/>
    <lineage>
        <taxon>Bacteria</taxon>
        <taxon>Bacillati</taxon>
        <taxon>Bacillota</taxon>
        <taxon>Negativicutes</taxon>
        <taxon>Acetonemataceae</taxon>
        <taxon>Anaerosporomusa</taxon>
    </lineage>
</organism>
<comment type="caution">
    <text evidence="1">The sequence shown here is derived from an EMBL/GenBank/DDBJ whole genome shotgun (WGS) entry which is preliminary data.</text>
</comment>
<dbReference type="Proteomes" id="UP000076268">
    <property type="component" value="Unassembled WGS sequence"/>
</dbReference>